<protein>
    <submittedName>
        <fullName evidence="3">Potassium voltage-gated channel subfamily H member 7</fullName>
    </submittedName>
</protein>
<dbReference type="GeneID" id="106535241"/>
<proteinExistence type="predicted"/>
<dbReference type="STRING" id="52670.A0A2I4D5Y7"/>
<accession>A0A2I4D5Y7</accession>
<dbReference type="OrthoDB" id="8535719at2759"/>
<reference evidence="3" key="1">
    <citation type="submission" date="2025-08" db="UniProtKB">
        <authorList>
            <consortium name="RefSeq"/>
        </authorList>
    </citation>
    <scope>IDENTIFICATION</scope>
</reference>
<organism evidence="2 3">
    <name type="scientific">Austrofundulus limnaeus</name>
    <name type="common">Annual killifish</name>
    <dbReference type="NCBI Taxonomy" id="52670"/>
    <lineage>
        <taxon>Eukaryota</taxon>
        <taxon>Metazoa</taxon>
        <taxon>Chordata</taxon>
        <taxon>Craniata</taxon>
        <taxon>Vertebrata</taxon>
        <taxon>Euteleostomi</taxon>
        <taxon>Actinopterygii</taxon>
        <taxon>Neopterygii</taxon>
        <taxon>Teleostei</taxon>
        <taxon>Neoteleostei</taxon>
        <taxon>Acanthomorphata</taxon>
        <taxon>Ovalentaria</taxon>
        <taxon>Atherinomorphae</taxon>
        <taxon>Cyprinodontiformes</taxon>
        <taxon>Rivulidae</taxon>
        <taxon>Austrofundulus</taxon>
    </lineage>
</organism>
<feature type="compositionally biased region" description="Polar residues" evidence="1">
    <location>
        <begin position="249"/>
        <end position="263"/>
    </location>
</feature>
<dbReference type="RefSeq" id="XP_013887655.1">
    <property type="nucleotide sequence ID" value="XM_014032201.1"/>
</dbReference>
<feature type="compositionally biased region" description="Basic and acidic residues" evidence="1">
    <location>
        <begin position="19"/>
        <end position="39"/>
    </location>
</feature>
<feature type="compositionally biased region" description="Basic and acidic residues" evidence="1">
    <location>
        <begin position="238"/>
        <end position="248"/>
    </location>
</feature>
<keyword evidence="2" id="KW-1185">Reference proteome</keyword>
<dbReference type="InParanoid" id="A0A2I4D5Y7"/>
<gene>
    <name evidence="3" type="primary">LOC106535241</name>
</gene>
<dbReference type="AlphaFoldDB" id="A0A2I4D5Y7"/>
<feature type="compositionally biased region" description="Basic residues" evidence="1">
    <location>
        <begin position="1"/>
        <end position="15"/>
    </location>
</feature>
<feature type="compositionally biased region" description="Basic and acidic residues" evidence="1">
    <location>
        <begin position="95"/>
        <end position="105"/>
    </location>
</feature>
<evidence type="ECO:0000313" key="2">
    <source>
        <dbReference type="Proteomes" id="UP000192220"/>
    </source>
</evidence>
<sequence length="298" mass="33052">MDLKCRRRVSYKRRSSTGSHDKERRLYASSSTEDRRESAEEGEDEDKEEEEEEEEEQRPLCSGVLGYPVVRDHSLGLGLSSAPEGPAGDTTQNQEYKELHAEDWVRQPPSEAPDRSAPCRQTPAGEDDSDTDLTYGEVEQRLDLLQQHLNRLESQMTADIQAILQLLQRQTAAVPPAYSTVTCSPEYQSRVQPAIQTETSLDTAPPPTQSLDSETSPIKSKDPPPAFLHTQTLPDGNFRLDSESDADQRQTLLSDDVPEQQQALRFHSGRQASLPDVPNSSGPLGLHRPVSDPGLPGQ</sequence>
<feature type="region of interest" description="Disordered" evidence="1">
    <location>
        <begin position="1"/>
        <end position="132"/>
    </location>
</feature>
<feature type="region of interest" description="Disordered" evidence="1">
    <location>
        <begin position="198"/>
        <end position="298"/>
    </location>
</feature>
<name>A0A2I4D5Y7_AUSLI</name>
<evidence type="ECO:0000313" key="3">
    <source>
        <dbReference type="RefSeq" id="XP_013887655.1"/>
    </source>
</evidence>
<dbReference type="KEGG" id="alim:106535241"/>
<feature type="compositionally biased region" description="Acidic residues" evidence="1">
    <location>
        <begin position="40"/>
        <end position="56"/>
    </location>
</feature>
<feature type="compositionally biased region" description="Polar residues" evidence="1">
    <location>
        <begin position="209"/>
        <end position="218"/>
    </location>
</feature>
<evidence type="ECO:0000256" key="1">
    <source>
        <dbReference type="SAM" id="MobiDB-lite"/>
    </source>
</evidence>
<dbReference type="Proteomes" id="UP000192220">
    <property type="component" value="Unplaced"/>
</dbReference>